<dbReference type="RefSeq" id="WP_095420120.1">
    <property type="nucleotide sequence ID" value="NZ_CP022989.1"/>
</dbReference>
<dbReference type="EMBL" id="CP022989">
    <property type="protein sequence ID" value="ASW00165.1"/>
    <property type="molecule type" value="Genomic_DNA"/>
</dbReference>
<name>A0A248VMS2_9BURK</name>
<dbReference type="Proteomes" id="UP000215158">
    <property type="component" value="Chromosome 1"/>
</dbReference>
<reference evidence="1 2" key="1">
    <citation type="submission" date="2017-08" db="EMBL/GenBank/DDBJ databases">
        <title>Identification and genetic characteristics of simultaneous BTEX- and naphthalene-degrading Paraburkholderia sp. BN5 isolated from petroleum-contaminated soil.</title>
        <authorList>
            <person name="Lee Y."/>
            <person name="Jeon C.O."/>
        </authorList>
    </citation>
    <scope>NUCLEOTIDE SEQUENCE [LARGE SCALE GENOMIC DNA]</scope>
    <source>
        <strain evidence="1 2">BN5</strain>
    </source>
</reference>
<evidence type="ECO:0000313" key="1">
    <source>
        <dbReference type="EMBL" id="ASW00165.1"/>
    </source>
</evidence>
<dbReference type="KEGG" id="parb:CJU94_19645"/>
<sequence>MNNKAKTKQREQAAKLYTHLLEEIQIRLSSIEDALSGKLPLSPMLTREFCFLQIRMICELVASGCLVMHGDIPATREGRLQKAWKADVIMAELGKIHTNFYPRPVRQKLLTDPSVPGPRKIHLEPLKSGFFSRDELIRLYGKCGDVLHKGNLKRLLKPGENLQWDTAETIEIISKLRGLLDQHQILSLDCETLYVCGYDPATKKVFVSIAGVVVQADSREHP</sequence>
<organism evidence="1 2">
    <name type="scientific">Paraburkholderia aromaticivorans</name>
    <dbReference type="NCBI Taxonomy" id="2026199"/>
    <lineage>
        <taxon>Bacteria</taxon>
        <taxon>Pseudomonadati</taxon>
        <taxon>Pseudomonadota</taxon>
        <taxon>Betaproteobacteria</taxon>
        <taxon>Burkholderiales</taxon>
        <taxon>Burkholderiaceae</taxon>
        <taxon>Paraburkholderia</taxon>
    </lineage>
</organism>
<keyword evidence="2" id="KW-1185">Reference proteome</keyword>
<proteinExistence type="predicted"/>
<dbReference type="AlphaFoldDB" id="A0A248VMS2"/>
<evidence type="ECO:0000313" key="2">
    <source>
        <dbReference type="Proteomes" id="UP000215158"/>
    </source>
</evidence>
<accession>A0A248VMS2</accession>
<protein>
    <submittedName>
        <fullName evidence="1">Uncharacterized protein</fullName>
    </submittedName>
</protein>
<dbReference type="OrthoDB" id="9133488at2"/>
<gene>
    <name evidence="1" type="ORF">CJU94_19645</name>
</gene>